<evidence type="ECO:0000256" key="1">
    <source>
        <dbReference type="SAM" id="MobiDB-lite"/>
    </source>
</evidence>
<keyword evidence="3" id="KW-1185">Reference proteome</keyword>
<dbReference type="Pfam" id="PF13516">
    <property type="entry name" value="LRR_6"/>
    <property type="match status" value="3"/>
</dbReference>
<evidence type="ECO:0000313" key="3">
    <source>
        <dbReference type="Proteomes" id="UP000823941"/>
    </source>
</evidence>
<dbReference type="InterPro" id="IPR032675">
    <property type="entry name" value="LRR_dom_sf"/>
</dbReference>
<evidence type="ECO:0008006" key="4">
    <source>
        <dbReference type="Google" id="ProtNLM"/>
    </source>
</evidence>
<comment type="caution">
    <text evidence="2">The sequence shown here is derived from an EMBL/GenBank/DDBJ whole genome shotgun (WGS) entry which is preliminary data.</text>
</comment>
<dbReference type="Gene3D" id="3.80.10.10">
    <property type="entry name" value="Ribonuclease Inhibitor"/>
    <property type="match status" value="1"/>
</dbReference>
<dbReference type="PANTHER" id="PTHR46984:SF1">
    <property type="entry name" value="LEUCINE-RICH REPEAT-CONTAINING PROTEIN 71"/>
    <property type="match status" value="1"/>
</dbReference>
<feature type="compositionally biased region" description="Basic residues" evidence="1">
    <location>
        <begin position="43"/>
        <end position="52"/>
    </location>
</feature>
<evidence type="ECO:0000313" key="2">
    <source>
        <dbReference type="EMBL" id="KAG7297130.1"/>
    </source>
</evidence>
<name>A0ABQ7PVX3_PLUXY</name>
<dbReference type="EMBL" id="JAHIBW010000027">
    <property type="protein sequence ID" value="KAG7297130.1"/>
    <property type="molecule type" value="Genomic_DNA"/>
</dbReference>
<protein>
    <recommendedName>
        <fullName evidence="4">Leucine-rich repeat-containing protein 71</fullName>
    </recommendedName>
</protein>
<feature type="region of interest" description="Disordered" evidence="1">
    <location>
        <begin position="38"/>
        <end position="74"/>
    </location>
</feature>
<dbReference type="Proteomes" id="UP000823941">
    <property type="component" value="Chromosome 27"/>
</dbReference>
<proteinExistence type="predicted"/>
<dbReference type="SUPFAM" id="SSF52047">
    <property type="entry name" value="RNI-like"/>
    <property type="match status" value="1"/>
</dbReference>
<dbReference type="SMART" id="SM00368">
    <property type="entry name" value="LRR_RI"/>
    <property type="match status" value="4"/>
</dbReference>
<feature type="compositionally biased region" description="Basic and acidic residues" evidence="1">
    <location>
        <begin position="60"/>
        <end position="74"/>
    </location>
</feature>
<feature type="compositionally biased region" description="Polar residues" evidence="1">
    <location>
        <begin position="310"/>
        <end position="335"/>
    </location>
</feature>
<organism evidence="2 3">
    <name type="scientific">Plutella xylostella</name>
    <name type="common">Diamondback moth</name>
    <name type="synonym">Plutella maculipennis</name>
    <dbReference type="NCBI Taxonomy" id="51655"/>
    <lineage>
        <taxon>Eukaryota</taxon>
        <taxon>Metazoa</taxon>
        <taxon>Ecdysozoa</taxon>
        <taxon>Arthropoda</taxon>
        <taxon>Hexapoda</taxon>
        <taxon>Insecta</taxon>
        <taxon>Pterygota</taxon>
        <taxon>Neoptera</taxon>
        <taxon>Endopterygota</taxon>
        <taxon>Lepidoptera</taxon>
        <taxon>Glossata</taxon>
        <taxon>Ditrysia</taxon>
        <taxon>Yponomeutoidea</taxon>
        <taxon>Plutellidae</taxon>
        <taxon>Plutella</taxon>
    </lineage>
</organism>
<dbReference type="InterPro" id="IPR053040">
    <property type="entry name" value="LRR-containing_protein_71"/>
</dbReference>
<sequence length="495" mass="56337">MTQAPPPVSDFEGYLAYACSQLEVDVHLVITRVQISPEPSRHTTARHEKKVSKVSTAGTKPEEPKETQTENTDKVDKHRKIGLLSFRPTGDYTDEIENQVIVTTVYDHNTLVQIKFEKRIPREMLKIIGLILPYQQTVTSLTLKKGLVHYTMHELRHFIPKMPALTELCFDGSYLAEANFEVLLDDPTNLRVLSLARCCIDDLVVEKIAEKISHRQAAKKLTALNLSTNRITDIGAKHLADALRRNRQLAYLNLNDNLITDEGAKEIFDVLKPFPLTMEEVMAKKACYIKYLLKKMEIKSDSDDEEITKSKLSVSQSENNTKKASLNSVKTLQPNKRTDSAVSKESELLDEEFKYPFNKHNLINKEGLTYCLGNNNLVVLNLAYNDLSYLTLKKLKDVLDSQIELDRQPRGLMKVCIEGNNMPSSCQELDQIKEIFQCNEVVQEQKKKNSATLKKKTKIILVWLVWARPSATSSADWLPGRRRTPVSAADARYLY</sequence>
<dbReference type="InterPro" id="IPR001611">
    <property type="entry name" value="Leu-rich_rpt"/>
</dbReference>
<feature type="region of interest" description="Disordered" evidence="1">
    <location>
        <begin position="310"/>
        <end position="343"/>
    </location>
</feature>
<gene>
    <name evidence="2" type="ORF">JYU34_020082</name>
</gene>
<reference evidence="2 3" key="1">
    <citation type="submission" date="2021-06" db="EMBL/GenBank/DDBJ databases">
        <title>A haploid diamondback moth (Plutella xylostella L.) genome assembly resolves 31 chromosomes and identifies a diamide resistance mutation.</title>
        <authorList>
            <person name="Ward C.M."/>
            <person name="Perry K.D."/>
            <person name="Baker G."/>
            <person name="Powis K."/>
            <person name="Heckel D.G."/>
            <person name="Baxter S.W."/>
        </authorList>
    </citation>
    <scope>NUCLEOTIDE SEQUENCE [LARGE SCALE GENOMIC DNA]</scope>
    <source>
        <strain evidence="2 3">LV</strain>
        <tissue evidence="2">Single pupa</tissue>
    </source>
</reference>
<dbReference type="PANTHER" id="PTHR46984">
    <property type="entry name" value="LEUCINE-RICH REPEAT-CONTAINING PROTEIN 71"/>
    <property type="match status" value="1"/>
</dbReference>
<accession>A0ABQ7PVX3</accession>
<dbReference type="PROSITE" id="PS51450">
    <property type="entry name" value="LRR"/>
    <property type="match status" value="1"/>
</dbReference>